<reference evidence="1 2" key="1">
    <citation type="submission" date="2021-06" db="EMBL/GenBank/DDBJ databases">
        <title>Clostridia strains as spoilage organisms.</title>
        <authorList>
            <person name="Wambui J."/>
            <person name="Stephan R."/>
            <person name="Stevens M.J.A."/>
        </authorList>
    </citation>
    <scope>NUCLEOTIDE SEQUENCE [LARGE SCALE GENOMIC DNA]</scope>
    <source>
        <strain evidence="1 2">DSM 14204</strain>
    </source>
</reference>
<dbReference type="RefSeq" id="WP_216145487.1">
    <property type="nucleotide sequence ID" value="NZ_JAHLDV010000002.1"/>
</dbReference>
<keyword evidence="2" id="KW-1185">Reference proteome</keyword>
<dbReference type="EMBL" id="JAHLDV010000002">
    <property type="protein sequence ID" value="MBU3158454.1"/>
    <property type="molecule type" value="Genomic_DNA"/>
</dbReference>
<protein>
    <submittedName>
        <fullName evidence="1">Cellobiose phosphorylase</fullName>
    </submittedName>
</protein>
<sequence length="1060" mass="122148">MKVKYNFNDKNEFVIEGYDKAKTFASFLPGIAGIGGIPMWSYYANRGQCMGSFGVKDKNNTIMEFFPANMMYKNIELQGFRTFIKINEEVHEIFSSISRDKVIRRMIIEKNILRIEEVNETLKLKITITYFTMPNESFAAIVRKVEIESLDGNLKEIEILDGLTQIIPYGVSNSSYQEMSNLFRAWFDVYNLENNIAYYKVRASTSDSYEVEEVNKGNFYLSFSSESNGLISPIIDMDTIFGSNTAFTYPEEWNCSSKEMISRKQVAKNKVSGGFTAISSKLETKVTIVTLIGHISSPELINARIEDFTLEYIEDKEKEARELIDKLLSDTNTKTSNHKFDKYIDQCYLDNILRGGYPLIYKAGNKNHVYHVFSRKHGDMEREYNFFSLEPAYYSQGNGNFRDVNQNRRNDVLFNPEVRDFNIKQFMSLIQLDGYNPLSVKGSTFTLSKEALNEVMDLVKTEKEGITKILEGDFTPGMLINYVVNNKVSLKVNKEELLIKVLGNSKQNYEAELAEGYWVDHFTYNIDLVESYLQIYPDKLESFVFLDNTYRFFDSSVRVLARMDKYVLNNGKVRQYGSVIEDKEKCHKLNINDKDTNWLKTENGLGKIYETNLYVKLVALALIKFVSLDPLGMGIEMEANKPGWNDAMNGLPGLFGSGLSETSELKRIVELIIKISKEFSKEIMLPEEITELLRRSEEVLDKYIMGDLTDFKYWDKTSTLREIFRDKIHYGISGKEEKYSTKAILGVFKKFNLKLDNGLDKALKYGEGIYPTYFTYEAKEYEVIEGKKNPINGYENVRVTEFKCNLLPLFLEGPARALKVIKDVNKAKSLYDAIKQSEIYDNKLKMYKTSVPLNDITNETGRVRAFTPGWLERESIFMHMEYKYLLALLRSGLYDEYYEDIQTAFPPFMNAEVYGRNILENSSFIASSVNPDEEVHGRGYVARLSGSTAEMLSMWFIMMAGKQVFTYENNELKLTFNPILPGWLFNEESVVQFRFLSKVDVTYHNPKKINTYGENGAKIYKISLTTIKEEVIEINGCIIDGIHAKAVREGKVKSVDLFMR</sequence>
<organism evidence="1 2">
    <name type="scientific">Clostridium frigoris</name>
    <dbReference type="NCBI Taxonomy" id="205327"/>
    <lineage>
        <taxon>Bacteria</taxon>
        <taxon>Bacillati</taxon>
        <taxon>Bacillota</taxon>
        <taxon>Clostridia</taxon>
        <taxon>Eubacteriales</taxon>
        <taxon>Clostridiaceae</taxon>
        <taxon>Clostridium</taxon>
    </lineage>
</organism>
<evidence type="ECO:0000313" key="2">
    <source>
        <dbReference type="Proteomes" id="UP000776252"/>
    </source>
</evidence>
<proteinExistence type="predicted"/>
<dbReference type="Proteomes" id="UP000776252">
    <property type="component" value="Unassembled WGS sequence"/>
</dbReference>
<comment type="caution">
    <text evidence="1">The sequence shown here is derived from an EMBL/GenBank/DDBJ whole genome shotgun (WGS) entry which is preliminary data.</text>
</comment>
<name>A0ABS6BR20_9CLOT</name>
<evidence type="ECO:0000313" key="1">
    <source>
        <dbReference type="EMBL" id="MBU3158454.1"/>
    </source>
</evidence>
<accession>A0ABS6BR20</accession>
<gene>
    <name evidence="1" type="ORF">KPL37_01545</name>
</gene>